<dbReference type="PROSITE" id="PS01075">
    <property type="entry name" value="ACETATE_KINASE_1"/>
    <property type="match status" value="1"/>
</dbReference>
<comment type="subcellular location">
    <subcellularLocation>
        <location evidence="6">Cytoplasm</location>
    </subcellularLocation>
</comment>
<comment type="catalytic activity">
    <reaction evidence="6">
        <text>acetate + ATP = acetyl phosphate + ADP</text>
        <dbReference type="Rhea" id="RHEA:11352"/>
        <dbReference type="ChEBI" id="CHEBI:22191"/>
        <dbReference type="ChEBI" id="CHEBI:30089"/>
        <dbReference type="ChEBI" id="CHEBI:30616"/>
        <dbReference type="ChEBI" id="CHEBI:456216"/>
        <dbReference type="EC" id="2.7.2.1"/>
    </reaction>
</comment>
<feature type="binding site" evidence="6">
    <location>
        <position position="7"/>
    </location>
    <ligand>
        <name>Mg(2+)</name>
        <dbReference type="ChEBI" id="CHEBI:18420"/>
    </ligand>
</feature>
<dbReference type="GO" id="GO:0006083">
    <property type="term" value="P:acetate metabolic process"/>
    <property type="evidence" value="ECO:0007669"/>
    <property type="project" value="TreeGrafter"/>
</dbReference>
<proteinExistence type="inferred from homology"/>
<comment type="caution">
    <text evidence="8">The sequence shown here is derived from an EMBL/GenBank/DDBJ whole genome shotgun (WGS) entry which is preliminary data.</text>
</comment>
<dbReference type="OrthoDB" id="9802453at2"/>
<dbReference type="InterPro" id="IPR043129">
    <property type="entry name" value="ATPase_NBD"/>
</dbReference>
<accession>A0A506PR91</accession>
<feature type="active site" description="Proton donor/acceptor" evidence="6">
    <location>
        <position position="147"/>
    </location>
</feature>
<keyword evidence="3 6" id="KW-0547">Nucleotide-binding</keyword>
<evidence type="ECO:0000256" key="7">
    <source>
        <dbReference type="RuleBase" id="RU003835"/>
    </source>
</evidence>
<evidence type="ECO:0000256" key="6">
    <source>
        <dbReference type="HAMAP-Rule" id="MF_00020"/>
    </source>
</evidence>
<dbReference type="Pfam" id="PF00871">
    <property type="entry name" value="Acetate_kinase"/>
    <property type="match status" value="1"/>
</dbReference>
<comment type="pathway">
    <text evidence="6">Metabolic intermediate biosynthesis; acetyl-CoA biosynthesis; acetyl-CoA from acetate: step 1/2.</text>
</comment>
<dbReference type="UniPathway" id="UPA00340">
    <property type="reaction ID" value="UER00458"/>
</dbReference>
<dbReference type="GO" id="GO:0006085">
    <property type="term" value="P:acetyl-CoA biosynthetic process"/>
    <property type="evidence" value="ECO:0007669"/>
    <property type="project" value="UniProtKB-UniRule"/>
</dbReference>
<dbReference type="PIRSF" id="PIRSF000722">
    <property type="entry name" value="Acetate_prop_kin"/>
    <property type="match status" value="1"/>
</dbReference>
<evidence type="ECO:0000256" key="4">
    <source>
        <dbReference type="ARBA" id="ARBA00022777"/>
    </source>
</evidence>
<dbReference type="InterPro" id="IPR023865">
    <property type="entry name" value="Aliphatic_acid_kinase_CS"/>
</dbReference>
<protein>
    <recommendedName>
        <fullName evidence="6">Acetate kinase</fullName>
        <ecNumber evidence="6">2.7.2.1</ecNumber>
    </recommendedName>
    <alternativeName>
        <fullName evidence="6">Acetokinase</fullName>
    </alternativeName>
</protein>
<comment type="cofactor">
    <cofactor evidence="6">
        <name>Mg(2+)</name>
        <dbReference type="ChEBI" id="CHEBI:18420"/>
    </cofactor>
    <cofactor evidence="6">
        <name>Mn(2+)</name>
        <dbReference type="ChEBI" id="CHEBI:29035"/>
    </cofactor>
    <text evidence="6">Mg(2+). Can also accept Mn(2+).</text>
</comment>
<evidence type="ECO:0000256" key="5">
    <source>
        <dbReference type="ARBA" id="ARBA00022840"/>
    </source>
</evidence>
<dbReference type="PANTHER" id="PTHR21060:SF15">
    <property type="entry name" value="ACETATE KINASE-RELATED"/>
    <property type="match status" value="1"/>
</dbReference>
<dbReference type="GO" id="GO:0005524">
    <property type="term" value="F:ATP binding"/>
    <property type="evidence" value="ECO:0007669"/>
    <property type="project" value="UniProtKB-KW"/>
</dbReference>
<keyword evidence="5 6" id="KW-0067">ATP-binding</keyword>
<reference evidence="8 9" key="1">
    <citation type="submission" date="2019-06" db="EMBL/GenBank/DDBJ databases">
        <title>Flavobacteriaceae Paucihalobacterium erythroidium CWB-1, complete genome.</title>
        <authorList>
            <person name="Wu S."/>
        </authorList>
    </citation>
    <scope>NUCLEOTIDE SEQUENCE [LARGE SCALE GENOMIC DNA]</scope>
    <source>
        <strain evidence="8 9">CWB-1</strain>
    </source>
</reference>
<feature type="binding site" evidence="6">
    <location>
        <begin position="205"/>
        <end position="209"/>
    </location>
    <ligand>
        <name>ATP</name>
        <dbReference type="ChEBI" id="CHEBI:30616"/>
    </ligand>
</feature>
<keyword evidence="6" id="KW-0460">Magnesium</keyword>
<name>A0A506PR91_9FLAO</name>
<keyword evidence="6" id="KW-0963">Cytoplasm</keyword>
<dbReference type="PROSITE" id="PS01076">
    <property type="entry name" value="ACETATE_KINASE_2"/>
    <property type="match status" value="1"/>
</dbReference>
<feature type="site" description="Transition state stabilizer" evidence="6">
    <location>
        <position position="238"/>
    </location>
</feature>
<keyword evidence="6" id="KW-0479">Metal-binding</keyword>
<evidence type="ECO:0000256" key="2">
    <source>
        <dbReference type="ARBA" id="ARBA00022679"/>
    </source>
</evidence>
<dbReference type="EMBL" id="VHIQ01000001">
    <property type="protein sequence ID" value="TPV35797.1"/>
    <property type="molecule type" value="Genomic_DNA"/>
</dbReference>
<feature type="binding site" evidence="6">
    <location>
        <position position="90"/>
    </location>
    <ligand>
        <name>substrate</name>
    </ligand>
</feature>
<comment type="similarity">
    <text evidence="1 6 7">Belongs to the acetokinase family.</text>
</comment>
<dbReference type="GO" id="GO:0000287">
    <property type="term" value="F:magnesium ion binding"/>
    <property type="evidence" value="ECO:0007669"/>
    <property type="project" value="UniProtKB-UniRule"/>
</dbReference>
<comment type="function">
    <text evidence="6">Catalyzes the formation of acetyl phosphate from acetate and ATP. Can also catalyze the reverse reaction.</text>
</comment>
<feature type="site" description="Transition state stabilizer" evidence="6">
    <location>
        <position position="179"/>
    </location>
</feature>
<feature type="binding site" evidence="6">
    <location>
        <begin position="279"/>
        <end position="281"/>
    </location>
    <ligand>
        <name>ATP</name>
        <dbReference type="ChEBI" id="CHEBI:30616"/>
    </ligand>
</feature>
<feature type="binding site" evidence="6">
    <location>
        <position position="381"/>
    </location>
    <ligand>
        <name>Mg(2+)</name>
        <dbReference type="ChEBI" id="CHEBI:18420"/>
    </ligand>
</feature>
<comment type="subunit">
    <text evidence="6">Homodimer.</text>
</comment>
<dbReference type="HAMAP" id="MF_00020">
    <property type="entry name" value="Acetate_kinase"/>
    <property type="match status" value="1"/>
</dbReference>
<dbReference type="AlphaFoldDB" id="A0A506PR91"/>
<evidence type="ECO:0000256" key="3">
    <source>
        <dbReference type="ARBA" id="ARBA00022741"/>
    </source>
</evidence>
<dbReference type="NCBIfam" id="TIGR00016">
    <property type="entry name" value="ackA"/>
    <property type="match status" value="1"/>
</dbReference>
<dbReference type="RefSeq" id="WP_140988807.1">
    <property type="nucleotide sequence ID" value="NZ_VHIQ01000001.1"/>
</dbReference>
<evidence type="ECO:0000313" key="9">
    <source>
        <dbReference type="Proteomes" id="UP000317332"/>
    </source>
</evidence>
<dbReference type="SUPFAM" id="SSF53067">
    <property type="entry name" value="Actin-like ATPase domain"/>
    <property type="match status" value="2"/>
</dbReference>
<dbReference type="Proteomes" id="UP000317332">
    <property type="component" value="Unassembled WGS sequence"/>
</dbReference>
<organism evidence="8 9">
    <name type="scientific">Paucihalobacter ruber</name>
    <dbReference type="NCBI Taxonomy" id="2567861"/>
    <lineage>
        <taxon>Bacteria</taxon>
        <taxon>Pseudomonadati</taxon>
        <taxon>Bacteroidota</taxon>
        <taxon>Flavobacteriia</taxon>
        <taxon>Flavobacteriales</taxon>
        <taxon>Flavobacteriaceae</taxon>
        <taxon>Paucihalobacter</taxon>
    </lineage>
</organism>
<dbReference type="InterPro" id="IPR004372">
    <property type="entry name" value="Ac/propionate_kinase"/>
</dbReference>
<evidence type="ECO:0000256" key="1">
    <source>
        <dbReference type="ARBA" id="ARBA00008748"/>
    </source>
</evidence>
<sequence length="397" mass="43280">MNILVLNSGSSSIKFQLIQMPSEVLVCSGIVERIGEKDAVLNYKTKEINIKKSSYIKTYNEGLQKIIDLLQNSQNGVIHDTSEINVVGHRVVHGGNSFSDTALITAEVKQEIKNFSSLAPLHNPNNLEGILVAEQLFPQAAQVAVFDTAFHQTIPQKAKQYAIPKHLTAEHGIQLYGFHGTSHKYVTEKAIEYLGLATSKIISVHLGNGCSITASKNGKSVDHSLGFSPSNGLIMGTRSGDIDHAIIFYLVENLGYSLTEVNNLLTKKSGMLGLTGYSDLRDIQAKAEEGNTDCKLALAMNAYRIKKYIGAYTAALNGLDALIFTAGIGENSSLMRQLVCDDMEVFGIKLDATKNETKSAILREINSDSSRAKIFVIPTNEELEIAKQAFRLVTSSI</sequence>
<dbReference type="Gene3D" id="3.30.420.40">
    <property type="match status" value="2"/>
</dbReference>
<keyword evidence="2 6" id="KW-0808">Transferase</keyword>
<dbReference type="EC" id="2.7.2.1" evidence="6"/>
<dbReference type="GO" id="GO:0005737">
    <property type="term" value="C:cytoplasm"/>
    <property type="evidence" value="ECO:0007669"/>
    <property type="project" value="UniProtKB-SubCell"/>
</dbReference>
<feature type="binding site" evidence="6">
    <location>
        <begin position="327"/>
        <end position="331"/>
    </location>
    <ligand>
        <name>ATP</name>
        <dbReference type="ChEBI" id="CHEBI:30616"/>
    </ligand>
</feature>
<dbReference type="InterPro" id="IPR000890">
    <property type="entry name" value="Aliphatic_acid_kin_short-chain"/>
</dbReference>
<keyword evidence="9" id="KW-1185">Reference proteome</keyword>
<feature type="binding site" evidence="6">
    <location>
        <position position="14"/>
    </location>
    <ligand>
        <name>ATP</name>
        <dbReference type="ChEBI" id="CHEBI:30616"/>
    </ligand>
</feature>
<dbReference type="GO" id="GO:0008776">
    <property type="term" value="F:acetate kinase activity"/>
    <property type="evidence" value="ECO:0007669"/>
    <property type="project" value="UniProtKB-UniRule"/>
</dbReference>
<dbReference type="PANTHER" id="PTHR21060">
    <property type="entry name" value="ACETATE KINASE"/>
    <property type="match status" value="1"/>
</dbReference>
<gene>
    <name evidence="6" type="primary">ackA</name>
    <name evidence="8" type="ORF">FJ651_02455</name>
</gene>
<keyword evidence="4 6" id="KW-0418">Kinase</keyword>
<evidence type="ECO:0000313" key="8">
    <source>
        <dbReference type="EMBL" id="TPV35797.1"/>
    </source>
</evidence>
<dbReference type="CDD" id="cd24010">
    <property type="entry name" value="ASKHA_NBD_AcK_PK"/>
    <property type="match status" value="1"/>
</dbReference>
<dbReference type="PRINTS" id="PR00471">
    <property type="entry name" value="ACETATEKNASE"/>
</dbReference>